<dbReference type="EMBL" id="JAJFNJ020000003">
    <property type="protein sequence ID" value="MEC3887329.1"/>
    <property type="molecule type" value="Genomic_DNA"/>
</dbReference>
<dbReference type="Pfam" id="PF00072">
    <property type="entry name" value="Response_reg"/>
    <property type="match status" value="1"/>
</dbReference>
<dbReference type="SUPFAM" id="SSF52540">
    <property type="entry name" value="P-loop containing nucleoside triphosphate hydrolases"/>
    <property type="match status" value="1"/>
</dbReference>
<dbReference type="GO" id="GO:0005524">
    <property type="term" value="F:ATP binding"/>
    <property type="evidence" value="ECO:0007669"/>
    <property type="project" value="UniProtKB-KW"/>
</dbReference>
<dbReference type="SMART" id="SM00448">
    <property type="entry name" value="REC"/>
    <property type="match status" value="1"/>
</dbReference>
<dbReference type="Gene3D" id="1.10.10.60">
    <property type="entry name" value="Homeodomain-like"/>
    <property type="match status" value="1"/>
</dbReference>
<evidence type="ECO:0000313" key="10">
    <source>
        <dbReference type="EMBL" id="MEC3887329.1"/>
    </source>
</evidence>
<evidence type="ECO:0000313" key="11">
    <source>
        <dbReference type="Proteomes" id="UP001297361"/>
    </source>
</evidence>
<dbReference type="GO" id="GO:0000160">
    <property type="term" value="P:phosphorelay signal transduction system"/>
    <property type="evidence" value="ECO:0007669"/>
    <property type="project" value="InterPro"/>
</dbReference>
<dbReference type="Pfam" id="PF00158">
    <property type="entry name" value="Sigma54_activat"/>
    <property type="match status" value="1"/>
</dbReference>
<dbReference type="InterPro" id="IPR001789">
    <property type="entry name" value="Sig_transdc_resp-reg_receiver"/>
</dbReference>
<dbReference type="InterPro" id="IPR002197">
    <property type="entry name" value="HTH_Fis"/>
</dbReference>
<dbReference type="RefSeq" id="WP_228424737.1">
    <property type="nucleotide sequence ID" value="NZ_JAJFNJ020000003.1"/>
</dbReference>
<dbReference type="InterPro" id="IPR003593">
    <property type="entry name" value="AAA+_ATPase"/>
</dbReference>
<evidence type="ECO:0000256" key="3">
    <source>
        <dbReference type="ARBA" id="ARBA00023015"/>
    </source>
</evidence>
<dbReference type="Gene3D" id="3.40.50.2300">
    <property type="match status" value="1"/>
</dbReference>
<dbReference type="PROSITE" id="PS00676">
    <property type="entry name" value="SIGMA54_INTERACT_2"/>
    <property type="match status" value="1"/>
</dbReference>
<dbReference type="InterPro" id="IPR002078">
    <property type="entry name" value="Sigma_54_int"/>
</dbReference>
<dbReference type="PRINTS" id="PR01590">
    <property type="entry name" value="HTHFIS"/>
</dbReference>
<protein>
    <submittedName>
        <fullName evidence="10">Sigma-54 dependent transcriptional regulator</fullName>
    </submittedName>
</protein>
<dbReference type="SUPFAM" id="SSF46689">
    <property type="entry name" value="Homeodomain-like"/>
    <property type="match status" value="1"/>
</dbReference>
<gene>
    <name evidence="10" type="ORF">LLE72_006070</name>
</gene>
<reference evidence="10" key="2">
    <citation type="submission" date="2024-01" db="EMBL/GenBank/DDBJ databases">
        <title>Long-read genome sequencing of X. campestris pv. papavericola.</title>
        <authorList>
            <person name="Hussain R.M.F."/>
            <person name="Greer S."/>
            <person name="Harrison J."/>
            <person name="Grant M."/>
            <person name="Vicente J."/>
            <person name="Studholme D.J."/>
        </authorList>
    </citation>
    <scope>NUCLEOTIDE SEQUENCE</scope>
    <source>
        <strain evidence="10">NCPPB 2970</strain>
    </source>
</reference>
<evidence type="ECO:0000256" key="7">
    <source>
        <dbReference type="SAM" id="MobiDB-lite"/>
    </source>
</evidence>
<dbReference type="Pfam" id="PF02954">
    <property type="entry name" value="HTH_8"/>
    <property type="match status" value="1"/>
</dbReference>
<evidence type="ECO:0000259" key="9">
    <source>
        <dbReference type="PROSITE" id="PS50110"/>
    </source>
</evidence>
<organism evidence="10 11">
    <name type="scientific">Xanthomonas campestris pv. papavericola</name>
    <dbReference type="NCBI Taxonomy" id="487881"/>
    <lineage>
        <taxon>Bacteria</taxon>
        <taxon>Pseudomonadati</taxon>
        <taxon>Pseudomonadota</taxon>
        <taxon>Gammaproteobacteria</taxon>
        <taxon>Lysobacterales</taxon>
        <taxon>Lysobacteraceae</taxon>
        <taxon>Xanthomonas</taxon>
    </lineage>
</organism>
<proteinExistence type="predicted"/>
<dbReference type="PANTHER" id="PTHR32071:SF117">
    <property type="entry name" value="PTS-DEPENDENT DIHYDROXYACETONE KINASE OPERON REGULATORY PROTEIN-RELATED"/>
    <property type="match status" value="1"/>
</dbReference>
<feature type="domain" description="Response regulatory" evidence="9">
    <location>
        <begin position="3"/>
        <end position="119"/>
    </location>
</feature>
<dbReference type="InterPro" id="IPR009057">
    <property type="entry name" value="Homeodomain-like_sf"/>
</dbReference>
<feature type="modified residue" description="4-aspartylphosphate" evidence="6">
    <location>
        <position position="52"/>
    </location>
</feature>
<dbReference type="PROSITE" id="PS50110">
    <property type="entry name" value="RESPONSE_REGULATORY"/>
    <property type="match status" value="1"/>
</dbReference>
<feature type="region of interest" description="Disordered" evidence="7">
    <location>
        <begin position="380"/>
        <end position="401"/>
    </location>
</feature>
<dbReference type="PANTHER" id="PTHR32071">
    <property type="entry name" value="TRANSCRIPTIONAL REGULATORY PROTEIN"/>
    <property type="match status" value="1"/>
</dbReference>
<comment type="caution">
    <text evidence="10">The sequence shown here is derived from an EMBL/GenBank/DDBJ whole genome shotgun (WGS) entry which is preliminary data.</text>
</comment>
<keyword evidence="6" id="KW-0597">Phosphoprotein</keyword>
<evidence type="ECO:0000259" key="8">
    <source>
        <dbReference type="PROSITE" id="PS50045"/>
    </source>
</evidence>
<dbReference type="PROSITE" id="PS00688">
    <property type="entry name" value="SIGMA54_INTERACT_3"/>
    <property type="match status" value="1"/>
</dbReference>
<dbReference type="InterPro" id="IPR025943">
    <property type="entry name" value="Sigma_54_int_dom_ATP-bd_2"/>
</dbReference>
<dbReference type="GO" id="GO:0006355">
    <property type="term" value="P:regulation of DNA-templated transcription"/>
    <property type="evidence" value="ECO:0007669"/>
    <property type="project" value="InterPro"/>
</dbReference>
<dbReference type="Gene3D" id="1.10.8.60">
    <property type="match status" value="1"/>
</dbReference>
<keyword evidence="3" id="KW-0805">Transcription regulation</keyword>
<sequence>MARILIIDDDAAFLATLQATLRSLGHSVVALDNGAAGVAQLREGGVDMAFVDFRMPGMDGIAVLRARQDHATARQVPLVMLTAYASSSNTIEAMTLGAFDHLVKPVGRAEIVEVVHRALHSAADAPEPGAASLAPAEEADALIGHSPAMRTVHKRIGLAAGAELPVLITGETGTGKELAARALHRASARAQRAFVAVNCAAIPLELMESELFGHRKGAFSGATSDRIGLIRQADGGSLFLDEIGDMPLPMQGKLLRFLQEGEVTPLGGNGAQKVDVRVLAATHRDLAAWASTGQFRSDLRYRLNVVPIELPPLRERGDDILLLATHFLQSAGGAARALSPDAQRRVLDHPWPGNVRELRNVMQRCALLVRGHTIAAGDLDEALGEPLPGDPLQPADAPTGKQSLPEAVAQLEKRMIQAALTQAQGNRAEAARQLGIHRQLLYRKLDDYGLQ</sequence>
<dbReference type="SUPFAM" id="SSF52172">
    <property type="entry name" value="CheY-like"/>
    <property type="match status" value="1"/>
</dbReference>
<dbReference type="InterPro" id="IPR058031">
    <property type="entry name" value="AAA_lid_NorR"/>
</dbReference>
<dbReference type="SMART" id="SM00382">
    <property type="entry name" value="AAA"/>
    <property type="match status" value="1"/>
</dbReference>
<dbReference type="CDD" id="cd00156">
    <property type="entry name" value="REC"/>
    <property type="match status" value="1"/>
</dbReference>
<dbReference type="InterPro" id="IPR025944">
    <property type="entry name" value="Sigma_54_int_dom_CS"/>
</dbReference>
<dbReference type="Proteomes" id="UP001297361">
    <property type="component" value="Unassembled WGS sequence"/>
</dbReference>
<evidence type="ECO:0000256" key="1">
    <source>
        <dbReference type="ARBA" id="ARBA00022741"/>
    </source>
</evidence>
<dbReference type="InterPro" id="IPR027417">
    <property type="entry name" value="P-loop_NTPase"/>
</dbReference>
<evidence type="ECO:0000256" key="6">
    <source>
        <dbReference type="PROSITE-ProRule" id="PRU00169"/>
    </source>
</evidence>
<reference evidence="10" key="1">
    <citation type="submission" date="2021-10" db="EMBL/GenBank/DDBJ databases">
        <authorList>
            <person name="Hussein R."/>
            <person name="Harrison J."/>
            <person name="Studholme D.J."/>
            <person name="Vicente J."/>
            <person name="Grant M."/>
        </authorList>
    </citation>
    <scope>NUCLEOTIDE SEQUENCE</scope>
    <source>
        <strain evidence="10">NCPPB 2970</strain>
    </source>
</reference>
<dbReference type="AlphaFoldDB" id="A0AAJ3CCS3"/>
<accession>A0AAJ3CCS3</accession>
<evidence type="ECO:0000256" key="5">
    <source>
        <dbReference type="ARBA" id="ARBA00023163"/>
    </source>
</evidence>
<dbReference type="GO" id="GO:0043565">
    <property type="term" value="F:sequence-specific DNA binding"/>
    <property type="evidence" value="ECO:0007669"/>
    <property type="project" value="InterPro"/>
</dbReference>
<feature type="domain" description="Sigma-54 factor interaction" evidence="8">
    <location>
        <begin position="142"/>
        <end position="367"/>
    </location>
</feature>
<dbReference type="PROSITE" id="PS50045">
    <property type="entry name" value="SIGMA54_INTERACT_4"/>
    <property type="match status" value="1"/>
</dbReference>
<dbReference type="Pfam" id="PF25601">
    <property type="entry name" value="AAA_lid_14"/>
    <property type="match status" value="1"/>
</dbReference>
<dbReference type="CDD" id="cd00009">
    <property type="entry name" value="AAA"/>
    <property type="match status" value="1"/>
</dbReference>
<evidence type="ECO:0000256" key="4">
    <source>
        <dbReference type="ARBA" id="ARBA00023125"/>
    </source>
</evidence>
<keyword evidence="1" id="KW-0547">Nucleotide-binding</keyword>
<dbReference type="FunFam" id="3.40.50.300:FF:000006">
    <property type="entry name" value="DNA-binding transcriptional regulator NtrC"/>
    <property type="match status" value="1"/>
</dbReference>
<keyword evidence="5" id="KW-0804">Transcription</keyword>
<keyword evidence="4" id="KW-0238">DNA-binding</keyword>
<keyword evidence="2" id="KW-0067">ATP-binding</keyword>
<name>A0AAJ3CCS3_XANCA</name>
<dbReference type="InterPro" id="IPR011006">
    <property type="entry name" value="CheY-like_superfamily"/>
</dbReference>
<dbReference type="Gene3D" id="3.40.50.300">
    <property type="entry name" value="P-loop containing nucleotide triphosphate hydrolases"/>
    <property type="match status" value="1"/>
</dbReference>
<evidence type="ECO:0000256" key="2">
    <source>
        <dbReference type="ARBA" id="ARBA00022840"/>
    </source>
</evidence>